<keyword evidence="2" id="KW-0238">DNA-binding</keyword>
<dbReference type="InterPro" id="IPR050679">
    <property type="entry name" value="Bact_HTH_transcr_reg"/>
</dbReference>
<dbReference type="GO" id="GO:0003677">
    <property type="term" value="F:DNA binding"/>
    <property type="evidence" value="ECO:0007669"/>
    <property type="project" value="UniProtKB-KW"/>
</dbReference>
<sequence>MEKLNPKDPVPLHIQLRNKIEGLINEGHYQDKIPSERQLMDEYEVSRSTVREAVSHLVREGIVEKVHGKGTFISSKAIQEWLGSLTSTTETIRKMGMAPGARLVTHGTIIPPNDIIEATGLDTAYFIKRVRYANDIPLAIELQYYPVEIGEKLAELDIDKGTLFDLIEENLGIKLAEAEQLITSSFLTTEDAELLGVSDSLNVLNTERKLMDQSGRLIEYYVASFRSDMYSFRMKLSKKSN</sequence>
<evidence type="ECO:0000313" key="6">
    <source>
        <dbReference type="Proteomes" id="UP000429595"/>
    </source>
</evidence>
<evidence type="ECO:0000256" key="3">
    <source>
        <dbReference type="ARBA" id="ARBA00023163"/>
    </source>
</evidence>
<comment type="caution">
    <text evidence="5">The sequence shown here is derived from an EMBL/GenBank/DDBJ whole genome shotgun (WGS) entry which is preliminary data.</text>
</comment>
<dbReference type="SMART" id="SM00345">
    <property type="entry name" value="HTH_GNTR"/>
    <property type="match status" value="1"/>
</dbReference>
<dbReference type="SUPFAM" id="SSF64288">
    <property type="entry name" value="Chorismate lyase-like"/>
    <property type="match status" value="1"/>
</dbReference>
<dbReference type="GO" id="GO:0045892">
    <property type="term" value="P:negative regulation of DNA-templated transcription"/>
    <property type="evidence" value="ECO:0007669"/>
    <property type="project" value="TreeGrafter"/>
</dbReference>
<dbReference type="PANTHER" id="PTHR44846:SF1">
    <property type="entry name" value="MANNOSYL-D-GLYCERATE TRANSPORT_METABOLISM SYSTEM REPRESSOR MNGR-RELATED"/>
    <property type="match status" value="1"/>
</dbReference>
<evidence type="ECO:0000259" key="4">
    <source>
        <dbReference type="PROSITE" id="PS50949"/>
    </source>
</evidence>
<dbReference type="EMBL" id="WEIO01000002">
    <property type="protein sequence ID" value="KAB7708208.1"/>
    <property type="molecule type" value="Genomic_DNA"/>
</dbReference>
<evidence type="ECO:0000256" key="2">
    <source>
        <dbReference type="ARBA" id="ARBA00023125"/>
    </source>
</evidence>
<reference evidence="5 6" key="1">
    <citation type="submission" date="2019-10" db="EMBL/GenBank/DDBJ databases">
        <title>Bacillus aerolatum sp. nov., isolated from bioaerosol of sport playgrounds.</title>
        <authorList>
            <person name="Chen P."/>
            <person name="Zhang G."/>
        </authorList>
    </citation>
    <scope>NUCLEOTIDE SEQUENCE [LARGE SCALE GENOMIC DNA]</scope>
    <source>
        <strain evidence="5 6">CX253</strain>
    </source>
</reference>
<dbReference type="SUPFAM" id="SSF46785">
    <property type="entry name" value="Winged helix' DNA-binding domain"/>
    <property type="match status" value="1"/>
</dbReference>
<dbReference type="SMART" id="SM00866">
    <property type="entry name" value="UTRA"/>
    <property type="match status" value="1"/>
</dbReference>
<dbReference type="PANTHER" id="PTHR44846">
    <property type="entry name" value="MANNOSYL-D-GLYCERATE TRANSPORT/METABOLISM SYSTEM REPRESSOR MNGR-RELATED"/>
    <property type="match status" value="1"/>
</dbReference>
<name>A0A6I1FYK3_9BACI</name>
<keyword evidence="1" id="KW-0805">Transcription regulation</keyword>
<dbReference type="RefSeq" id="WP_152150193.1">
    <property type="nucleotide sequence ID" value="NZ_WEIO01000002.1"/>
</dbReference>
<dbReference type="CDD" id="cd07377">
    <property type="entry name" value="WHTH_GntR"/>
    <property type="match status" value="1"/>
</dbReference>
<evidence type="ECO:0000313" key="5">
    <source>
        <dbReference type="EMBL" id="KAB7708208.1"/>
    </source>
</evidence>
<dbReference type="AlphaFoldDB" id="A0A6I1FYK3"/>
<dbReference type="InterPro" id="IPR036390">
    <property type="entry name" value="WH_DNA-bd_sf"/>
</dbReference>
<dbReference type="Proteomes" id="UP000429595">
    <property type="component" value="Unassembled WGS sequence"/>
</dbReference>
<accession>A0A6I1FYK3</accession>
<dbReference type="GO" id="GO:0003700">
    <property type="term" value="F:DNA-binding transcription factor activity"/>
    <property type="evidence" value="ECO:0007669"/>
    <property type="project" value="InterPro"/>
</dbReference>
<dbReference type="InterPro" id="IPR036388">
    <property type="entry name" value="WH-like_DNA-bd_sf"/>
</dbReference>
<dbReference type="Pfam" id="PF07702">
    <property type="entry name" value="UTRA"/>
    <property type="match status" value="1"/>
</dbReference>
<dbReference type="InterPro" id="IPR011663">
    <property type="entry name" value="UTRA"/>
</dbReference>
<evidence type="ECO:0000256" key="1">
    <source>
        <dbReference type="ARBA" id="ARBA00023015"/>
    </source>
</evidence>
<dbReference type="InterPro" id="IPR000524">
    <property type="entry name" value="Tscrpt_reg_HTH_GntR"/>
</dbReference>
<feature type="domain" description="HTH gntR-type" evidence="4">
    <location>
        <begin position="10"/>
        <end position="76"/>
    </location>
</feature>
<gene>
    <name evidence="5" type="ORF">F9802_05770</name>
</gene>
<keyword evidence="3" id="KW-0804">Transcription</keyword>
<dbReference type="Gene3D" id="3.40.1410.10">
    <property type="entry name" value="Chorismate lyase-like"/>
    <property type="match status" value="1"/>
</dbReference>
<organism evidence="5 6">
    <name type="scientific">Bacillus aerolatus</name>
    <dbReference type="NCBI Taxonomy" id="2653354"/>
    <lineage>
        <taxon>Bacteria</taxon>
        <taxon>Bacillati</taxon>
        <taxon>Bacillota</taxon>
        <taxon>Bacilli</taxon>
        <taxon>Bacillales</taxon>
        <taxon>Bacillaceae</taxon>
        <taxon>Bacillus</taxon>
    </lineage>
</organism>
<proteinExistence type="predicted"/>
<dbReference type="Gene3D" id="1.10.10.10">
    <property type="entry name" value="Winged helix-like DNA-binding domain superfamily/Winged helix DNA-binding domain"/>
    <property type="match status" value="1"/>
</dbReference>
<dbReference type="InterPro" id="IPR028978">
    <property type="entry name" value="Chorismate_lyase_/UTRA_dom_sf"/>
</dbReference>
<dbReference type="PROSITE" id="PS50949">
    <property type="entry name" value="HTH_GNTR"/>
    <property type="match status" value="1"/>
</dbReference>
<dbReference type="PRINTS" id="PR00035">
    <property type="entry name" value="HTHGNTR"/>
</dbReference>
<protein>
    <submittedName>
        <fullName evidence="5">UTRA domain-containing protein</fullName>
    </submittedName>
</protein>
<dbReference type="Pfam" id="PF00392">
    <property type="entry name" value="GntR"/>
    <property type="match status" value="1"/>
</dbReference>
<keyword evidence="6" id="KW-1185">Reference proteome</keyword>